<reference evidence="2" key="1">
    <citation type="submission" date="2022-01" db="EMBL/GenBank/DDBJ databases">
        <title>Comparative genomics reveals a dynamic genome evolution in the ectomycorrhizal milk-cap (Lactarius) mushrooms.</title>
        <authorList>
            <consortium name="DOE Joint Genome Institute"/>
            <person name="Lebreton A."/>
            <person name="Tang N."/>
            <person name="Kuo A."/>
            <person name="LaButti K."/>
            <person name="Drula E."/>
            <person name="Barry K."/>
            <person name="Clum A."/>
            <person name="Lipzen A."/>
            <person name="Mousain D."/>
            <person name="Ng V."/>
            <person name="Wang R."/>
            <person name="Wang X."/>
            <person name="Dai Y."/>
            <person name="Henrissat B."/>
            <person name="Grigoriev I.V."/>
            <person name="Guerin-Laguette A."/>
            <person name="Yu F."/>
            <person name="Martin F.M."/>
        </authorList>
    </citation>
    <scope>NUCLEOTIDE SEQUENCE</scope>
    <source>
        <strain evidence="2">QP</strain>
    </source>
</reference>
<dbReference type="Proteomes" id="UP001201163">
    <property type="component" value="Unassembled WGS sequence"/>
</dbReference>
<proteinExistence type="predicted"/>
<keyword evidence="3" id="KW-1185">Reference proteome</keyword>
<accession>A0AAD4LMZ2</accession>
<protein>
    <submittedName>
        <fullName evidence="2">Uncharacterized protein</fullName>
    </submittedName>
</protein>
<evidence type="ECO:0000313" key="3">
    <source>
        <dbReference type="Proteomes" id="UP001201163"/>
    </source>
</evidence>
<dbReference type="EMBL" id="JAKELL010000005">
    <property type="protein sequence ID" value="KAH8998680.1"/>
    <property type="molecule type" value="Genomic_DNA"/>
</dbReference>
<feature type="compositionally biased region" description="Polar residues" evidence="1">
    <location>
        <begin position="284"/>
        <end position="299"/>
    </location>
</feature>
<comment type="caution">
    <text evidence="2">The sequence shown here is derived from an EMBL/GenBank/DDBJ whole genome shotgun (WGS) entry which is preliminary data.</text>
</comment>
<gene>
    <name evidence="2" type="ORF">EDB92DRAFT_1200100</name>
</gene>
<feature type="region of interest" description="Disordered" evidence="1">
    <location>
        <begin position="217"/>
        <end position="236"/>
    </location>
</feature>
<evidence type="ECO:0000256" key="1">
    <source>
        <dbReference type="SAM" id="MobiDB-lite"/>
    </source>
</evidence>
<sequence length="299" mass="33929">MPLSQPKACRKYVDLINEISGKWVNWNPLNLIEVGDFGQINEETGQFVREGNIYRDEPLASIAKDYPPVVYDPIPEFRIDSGFAPRVHTPPDFGNLSDIVYKCQWQFKNERAAFIVLHRARKISIPNTFLEVTLKNESIREIREKNVVTNVWSSPAFAMYLSNKSGEHVKIALRTTNAGSKETGWYAEGNVGVYQFGSLPNEGYQPLYQLQRIQLRNKQPRRDGRPPGEMFWGVPESPWKGLDDDGEEIPSDHEQWDDGLMTMTTMTTTQTTISHSFPQPPSPSTAQLQRSSPVPSSLS</sequence>
<organism evidence="2 3">
    <name type="scientific">Lactarius akahatsu</name>
    <dbReference type="NCBI Taxonomy" id="416441"/>
    <lineage>
        <taxon>Eukaryota</taxon>
        <taxon>Fungi</taxon>
        <taxon>Dikarya</taxon>
        <taxon>Basidiomycota</taxon>
        <taxon>Agaricomycotina</taxon>
        <taxon>Agaricomycetes</taxon>
        <taxon>Russulales</taxon>
        <taxon>Russulaceae</taxon>
        <taxon>Lactarius</taxon>
    </lineage>
</organism>
<dbReference type="AlphaFoldDB" id="A0AAD4LMZ2"/>
<name>A0AAD4LMZ2_9AGAM</name>
<evidence type="ECO:0000313" key="2">
    <source>
        <dbReference type="EMBL" id="KAH8998680.1"/>
    </source>
</evidence>
<feature type="region of interest" description="Disordered" evidence="1">
    <location>
        <begin position="269"/>
        <end position="299"/>
    </location>
</feature>